<gene>
    <name evidence="2" type="ORF">ASPFODRAFT_36074</name>
</gene>
<keyword evidence="1" id="KW-0472">Membrane</keyword>
<keyword evidence="1" id="KW-1133">Transmembrane helix</keyword>
<feature type="transmembrane region" description="Helical" evidence="1">
    <location>
        <begin position="22"/>
        <end position="41"/>
    </location>
</feature>
<keyword evidence="1" id="KW-0812">Transmembrane</keyword>
<proteinExistence type="predicted"/>
<evidence type="ECO:0000313" key="3">
    <source>
        <dbReference type="Proteomes" id="UP000184063"/>
    </source>
</evidence>
<feature type="transmembrane region" description="Helical" evidence="1">
    <location>
        <begin position="61"/>
        <end position="81"/>
    </location>
</feature>
<dbReference type="VEuPathDB" id="FungiDB:ASPFODRAFT_36074"/>
<evidence type="ECO:0000313" key="2">
    <source>
        <dbReference type="EMBL" id="OJZ82508.1"/>
    </source>
</evidence>
<feature type="transmembrane region" description="Helical" evidence="1">
    <location>
        <begin position="161"/>
        <end position="182"/>
    </location>
</feature>
<evidence type="ECO:0000256" key="1">
    <source>
        <dbReference type="SAM" id="Phobius"/>
    </source>
</evidence>
<name>A0A1M3T6X8_ASPLC</name>
<dbReference type="AlphaFoldDB" id="A0A1M3T6X8"/>
<dbReference type="Proteomes" id="UP000184063">
    <property type="component" value="Unassembled WGS sequence"/>
</dbReference>
<protein>
    <submittedName>
        <fullName evidence="2">Uncharacterized protein</fullName>
    </submittedName>
</protein>
<dbReference type="EMBL" id="KV878247">
    <property type="protein sequence ID" value="OJZ82508.1"/>
    <property type="molecule type" value="Genomic_DNA"/>
</dbReference>
<accession>A0A1M3T6X8</accession>
<sequence>MTDWPWCEGVDKTTAAYKSNTAALYVTFSISIFICCFYILASLETLGRVGNPTRGEQIFQANLLSGLLASLLAISLLYSQFPEPIEATFSVTLALSQASGLGWLDFSPESNFMNVLAARGPDIFALAMSLWASQQAQEKWFDDNPGSRTKPYPPMVFRNPWLPFAIFSGVNEVSMFLTFVFCKVLQTGKCVRVLHVRPHHHKRYLY</sequence>
<organism evidence="2 3">
    <name type="scientific">Aspergillus luchuensis (strain CBS 106.47)</name>
    <dbReference type="NCBI Taxonomy" id="1137211"/>
    <lineage>
        <taxon>Eukaryota</taxon>
        <taxon>Fungi</taxon>
        <taxon>Dikarya</taxon>
        <taxon>Ascomycota</taxon>
        <taxon>Pezizomycotina</taxon>
        <taxon>Eurotiomycetes</taxon>
        <taxon>Eurotiomycetidae</taxon>
        <taxon>Eurotiales</taxon>
        <taxon>Aspergillaceae</taxon>
        <taxon>Aspergillus</taxon>
        <taxon>Aspergillus subgen. Circumdati</taxon>
    </lineage>
</organism>
<reference evidence="3" key="1">
    <citation type="journal article" date="2017" name="Genome Biol.">
        <title>Comparative genomics reveals high biological diversity and specific adaptations in the industrially and medically important fungal genus Aspergillus.</title>
        <authorList>
            <person name="de Vries R.P."/>
            <person name="Riley R."/>
            <person name="Wiebenga A."/>
            <person name="Aguilar-Osorio G."/>
            <person name="Amillis S."/>
            <person name="Uchima C.A."/>
            <person name="Anderluh G."/>
            <person name="Asadollahi M."/>
            <person name="Askin M."/>
            <person name="Barry K."/>
            <person name="Battaglia E."/>
            <person name="Bayram O."/>
            <person name="Benocci T."/>
            <person name="Braus-Stromeyer S.A."/>
            <person name="Caldana C."/>
            <person name="Canovas D."/>
            <person name="Cerqueira G.C."/>
            <person name="Chen F."/>
            <person name="Chen W."/>
            <person name="Choi C."/>
            <person name="Clum A."/>
            <person name="Dos Santos R.A."/>
            <person name="Damasio A.R."/>
            <person name="Diallinas G."/>
            <person name="Emri T."/>
            <person name="Fekete E."/>
            <person name="Flipphi M."/>
            <person name="Freyberg S."/>
            <person name="Gallo A."/>
            <person name="Gournas C."/>
            <person name="Habgood R."/>
            <person name="Hainaut M."/>
            <person name="Harispe M.L."/>
            <person name="Henrissat B."/>
            <person name="Hilden K.S."/>
            <person name="Hope R."/>
            <person name="Hossain A."/>
            <person name="Karabika E."/>
            <person name="Karaffa L."/>
            <person name="Karanyi Z."/>
            <person name="Krasevec N."/>
            <person name="Kuo A."/>
            <person name="Kusch H."/>
            <person name="LaButti K."/>
            <person name="Lagendijk E.L."/>
            <person name="Lapidus A."/>
            <person name="Levasseur A."/>
            <person name="Lindquist E."/>
            <person name="Lipzen A."/>
            <person name="Logrieco A.F."/>
            <person name="MacCabe A."/>
            <person name="Maekelae M.R."/>
            <person name="Malavazi I."/>
            <person name="Melin P."/>
            <person name="Meyer V."/>
            <person name="Mielnichuk N."/>
            <person name="Miskei M."/>
            <person name="Molnar A.P."/>
            <person name="Mule G."/>
            <person name="Ngan C.Y."/>
            <person name="Orejas M."/>
            <person name="Orosz E."/>
            <person name="Ouedraogo J.P."/>
            <person name="Overkamp K.M."/>
            <person name="Park H.-S."/>
            <person name="Perrone G."/>
            <person name="Piumi F."/>
            <person name="Punt P.J."/>
            <person name="Ram A.F."/>
            <person name="Ramon A."/>
            <person name="Rauscher S."/>
            <person name="Record E."/>
            <person name="Riano-Pachon D.M."/>
            <person name="Robert V."/>
            <person name="Roehrig J."/>
            <person name="Ruller R."/>
            <person name="Salamov A."/>
            <person name="Salih N.S."/>
            <person name="Samson R.A."/>
            <person name="Sandor E."/>
            <person name="Sanguinetti M."/>
            <person name="Schuetze T."/>
            <person name="Sepcic K."/>
            <person name="Shelest E."/>
            <person name="Sherlock G."/>
            <person name="Sophianopoulou V."/>
            <person name="Squina F.M."/>
            <person name="Sun H."/>
            <person name="Susca A."/>
            <person name="Todd R.B."/>
            <person name="Tsang A."/>
            <person name="Unkles S.E."/>
            <person name="van de Wiele N."/>
            <person name="van Rossen-Uffink D."/>
            <person name="Oliveira J.V."/>
            <person name="Vesth T.C."/>
            <person name="Visser J."/>
            <person name="Yu J.-H."/>
            <person name="Zhou M."/>
            <person name="Andersen M.R."/>
            <person name="Archer D.B."/>
            <person name="Baker S.E."/>
            <person name="Benoit I."/>
            <person name="Brakhage A.A."/>
            <person name="Braus G.H."/>
            <person name="Fischer R."/>
            <person name="Frisvad J.C."/>
            <person name="Goldman G.H."/>
            <person name="Houbraken J."/>
            <person name="Oakley B."/>
            <person name="Pocsi I."/>
            <person name="Scazzocchio C."/>
            <person name="Seiboth B."/>
            <person name="vanKuyk P.A."/>
            <person name="Wortman J."/>
            <person name="Dyer P.S."/>
            <person name="Grigoriev I.V."/>
        </authorList>
    </citation>
    <scope>NUCLEOTIDE SEQUENCE [LARGE SCALE GENOMIC DNA]</scope>
    <source>
        <strain evidence="3">CBS 106.47</strain>
    </source>
</reference>